<dbReference type="SMART" id="SM00865">
    <property type="entry name" value="Tubulin_C"/>
    <property type="match status" value="1"/>
</dbReference>
<dbReference type="AlphaFoldDB" id="A0A0G1FQ44"/>
<dbReference type="STRING" id="1618578.UV74_C0013G0263"/>
<feature type="binding site" evidence="4">
    <location>
        <position position="140"/>
    </location>
    <ligand>
        <name>GTP</name>
        <dbReference type="ChEBI" id="CHEBI:37565"/>
    </ligand>
</feature>
<dbReference type="SUPFAM" id="SSF52490">
    <property type="entry name" value="Tubulin nucleotide-binding domain-like"/>
    <property type="match status" value="1"/>
</dbReference>
<dbReference type="GO" id="GO:0005737">
    <property type="term" value="C:cytoplasm"/>
    <property type="evidence" value="ECO:0007669"/>
    <property type="project" value="UniProtKB-SubCell"/>
</dbReference>
<feature type="binding site" evidence="4">
    <location>
        <position position="188"/>
    </location>
    <ligand>
        <name>GTP</name>
        <dbReference type="ChEBI" id="CHEBI:37565"/>
    </ligand>
</feature>
<sequence length="402" mass="42626">MALVKPDSSRIAKIRVIGVGGGGGNAVASMVEGDQITGVEFIVVNTDAQVLLANPAPTKLQIGEKLTKGLGVGGNPEIGKQAAEETMEKVKELLLDSDMVFVTAGMGGGTGTGACPIIARLARESGALTVGIVTKPFAFEGSRRSILADEGVDKLREEVDTLIVIPNQRLLDVIDRKMTLVEAFKVADGVLGQAVGGIADIITTPGLVNVDFADVKTIMKDAGSALLGIGTGVGENRAQMAARAAVSSPLLDLSIDGAKGVLFNITGGPDLTMFEVDEAARAISGAADPDANIIFGNVIKEDFSDQVRITVIATGFDETQSRIAKMNVVPTNLPKIQGVVSEPSEERKVEVKDIDEGTKEVIDFEPKEFEEREEDERQTELPKKRDEFGEDFEVPAFLRKIH</sequence>
<comment type="subunit">
    <text evidence="4">Homodimer. Polymerizes to form a dynamic ring structure in a strictly GTP-dependent manner. Interacts directly with several other division proteins.</text>
</comment>
<dbReference type="PATRIC" id="fig|1618578.3.peg.613"/>
<dbReference type="InterPro" id="IPR018316">
    <property type="entry name" value="Tubulin/FtsZ_2-layer-sand-dom"/>
</dbReference>
<dbReference type="GO" id="GO:0043093">
    <property type="term" value="P:FtsZ-dependent cytokinesis"/>
    <property type="evidence" value="ECO:0007669"/>
    <property type="project" value="UniProtKB-UniRule"/>
</dbReference>
<dbReference type="FunFam" id="3.40.50.1440:FF:000001">
    <property type="entry name" value="Cell division protein FtsZ"/>
    <property type="match status" value="1"/>
</dbReference>
<dbReference type="PRINTS" id="PR00423">
    <property type="entry name" value="CELLDVISFTSZ"/>
</dbReference>
<dbReference type="InterPro" id="IPR008280">
    <property type="entry name" value="Tub_FtsZ_C"/>
</dbReference>
<dbReference type="SUPFAM" id="SSF55307">
    <property type="entry name" value="Tubulin C-terminal domain-like"/>
    <property type="match status" value="1"/>
</dbReference>
<dbReference type="GO" id="GO:0005525">
    <property type="term" value="F:GTP binding"/>
    <property type="evidence" value="ECO:0007669"/>
    <property type="project" value="UniProtKB-UniRule"/>
</dbReference>
<keyword evidence="4" id="KW-0717">Septation</keyword>
<keyword evidence="4" id="KW-0963">Cytoplasm</keyword>
<feature type="domain" description="Tubulin/FtsZ GTPase" evidence="7">
    <location>
        <begin position="13"/>
        <end position="206"/>
    </location>
</feature>
<dbReference type="InterPro" id="IPR000158">
    <property type="entry name" value="Cell_div_FtsZ"/>
</dbReference>
<feature type="binding site" evidence="4">
    <location>
        <begin position="21"/>
        <end position="25"/>
    </location>
    <ligand>
        <name>GTP</name>
        <dbReference type="ChEBI" id="CHEBI:37565"/>
    </ligand>
</feature>
<dbReference type="CDD" id="cd02201">
    <property type="entry name" value="FtsZ_type1"/>
    <property type="match status" value="1"/>
</dbReference>
<evidence type="ECO:0000313" key="9">
    <source>
        <dbReference type="EMBL" id="KKS97141.1"/>
    </source>
</evidence>
<reference evidence="9 10" key="1">
    <citation type="journal article" date="2015" name="Nature">
        <title>rRNA introns, odd ribosomes, and small enigmatic genomes across a large radiation of phyla.</title>
        <authorList>
            <person name="Brown C.T."/>
            <person name="Hug L.A."/>
            <person name="Thomas B.C."/>
            <person name="Sharon I."/>
            <person name="Castelle C.J."/>
            <person name="Singh A."/>
            <person name="Wilkins M.J."/>
            <person name="Williams K.H."/>
            <person name="Banfield J.F."/>
        </authorList>
    </citation>
    <scope>NUCLEOTIDE SEQUENCE [LARGE SCALE GENOMIC DNA]</scope>
</reference>
<accession>A0A0G1FQ44</accession>
<protein>
    <recommendedName>
        <fullName evidence="4 5">Cell division protein FtsZ</fullName>
    </recommendedName>
</protein>
<dbReference type="Gene3D" id="3.30.1330.20">
    <property type="entry name" value="Tubulin/FtsZ, C-terminal domain"/>
    <property type="match status" value="1"/>
</dbReference>
<comment type="function">
    <text evidence="4">Essential cell division protein that forms a contractile ring structure (Z ring) at the future cell division site. The regulation of the ring assembly controls the timing and the location of cell division. One of the functions of the FtsZ ring is to recruit other cell division proteins to the septum to produce a new cell wall between the dividing cells. Binds GTP and shows GTPase activity.</text>
</comment>
<evidence type="ECO:0000313" key="10">
    <source>
        <dbReference type="Proteomes" id="UP000034090"/>
    </source>
</evidence>
<gene>
    <name evidence="4" type="primary">ftsZ</name>
    <name evidence="9" type="ORF">UV74_C0013G0263</name>
</gene>
<evidence type="ECO:0000259" key="7">
    <source>
        <dbReference type="SMART" id="SM00864"/>
    </source>
</evidence>
<dbReference type="HAMAP" id="MF_00909">
    <property type="entry name" value="FtsZ"/>
    <property type="match status" value="1"/>
</dbReference>
<evidence type="ECO:0000256" key="1">
    <source>
        <dbReference type="ARBA" id="ARBA00009690"/>
    </source>
</evidence>
<feature type="binding site" evidence="4">
    <location>
        <position position="144"/>
    </location>
    <ligand>
        <name>GTP</name>
        <dbReference type="ChEBI" id="CHEBI:37565"/>
    </ligand>
</feature>
<dbReference type="InterPro" id="IPR003008">
    <property type="entry name" value="Tubulin_FtsZ_GTPase"/>
</dbReference>
<feature type="binding site" evidence="4">
    <location>
        <begin position="109"/>
        <end position="111"/>
    </location>
    <ligand>
        <name>GTP</name>
        <dbReference type="ChEBI" id="CHEBI:37565"/>
    </ligand>
</feature>
<dbReference type="InterPro" id="IPR020805">
    <property type="entry name" value="Cell_div_FtsZ_CS"/>
</dbReference>
<evidence type="ECO:0000256" key="2">
    <source>
        <dbReference type="ARBA" id="ARBA00022741"/>
    </source>
</evidence>
<dbReference type="InterPro" id="IPR024757">
    <property type="entry name" value="FtsZ_C"/>
</dbReference>
<keyword evidence="4 9" id="KW-0132">Cell division</keyword>
<comment type="similarity">
    <text evidence="1 4">Belongs to the FtsZ family.</text>
</comment>
<evidence type="ECO:0000256" key="3">
    <source>
        <dbReference type="ARBA" id="ARBA00023134"/>
    </source>
</evidence>
<feature type="compositionally biased region" description="Basic and acidic residues" evidence="6">
    <location>
        <begin position="378"/>
        <end position="387"/>
    </location>
</feature>
<evidence type="ECO:0000256" key="5">
    <source>
        <dbReference type="NCBIfam" id="TIGR00065"/>
    </source>
</evidence>
<dbReference type="GO" id="GO:0032153">
    <property type="term" value="C:cell division site"/>
    <property type="evidence" value="ECO:0007669"/>
    <property type="project" value="UniProtKB-UniRule"/>
</dbReference>
<dbReference type="GO" id="GO:0000917">
    <property type="term" value="P:division septum assembly"/>
    <property type="evidence" value="ECO:0007669"/>
    <property type="project" value="UniProtKB-KW"/>
</dbReference>
<dbReference type="GO" id="GO:0003924">
    <property type="term" value="F:GTPase activity"/>
    <property type="evidence" value="ECO:0007669"/>
    <property type="project" value="UniProtKB-UniRule"/>
</dbReference>
<dbReference type="EMBL" id="LCFQ01000013">
    <property type="protein sequence ID" value="KKS97141.1"/>
    <property type="molecule type" value="Genomic_DNA"/>
</dbReference>
<keyword evidence="2 4" id="KW-0547">Nucleotide-binding</keyword>
<evidence type="ECO:0000256" key="4">
    <source>
        <dbReference type="HAMAP-Rule" id="MF_00909"/>
    </source>
</evidence>
<proteinExistence type="inferred from homology"/>
<keyword evidence="3 4" id="KW-0342">GTP-binding</keyword>
<dbReference type="InterPro" id="IPR037103">
    <property type="entry name" value="Tubulin/FtsZ-like_C"/>
</dbReference>
<feature type="domain" description="Tubulin/FtsZ 2-layer sandwich" evidence="8">
    <location>
        <begin position="208"/>
        <end position="325"/>
    </location>
</feature>
<keyword evidence="4" id="KW-0131">Cell cycle</keyword>
<dbReference type="PROSITE" id="PS01134">
    <property type="entry name" value="FTSZ_1"/>
    <property type="match status" value="1"/>
</dbReference>
<dbReference type="InterPro" id="IPR036525">
    <property type="entry name" value="Tubulin/FtsZ_GTPase_sf"/>
</dbReference>
<dbReference type="Pfam" id="PF12327">
    <property type="entry name" value="FtsZ_C"/>
    <property type="match status" value="1"/>
</dbReference>
<evidence type="ECO:0000259" key="8">
    <source>
        <dbReference type="SMART" id="SM00865"/>
    </source>
</evidence>
<dbReference type="PANTHER" id="PTHR30314">
    <property type="entry name" value="CELL DIVISION PROTEIN FTSZ-RELATED"/>
    <property type="match status" value="1"/>
</dbReference>
<comment type="caution">
    <text evidence="9">The sequence shown here is derived from an EMBL/GenBank/DDBJ whole genome shotgun (WGS) entry which is preliminary data.</text>
</comment>
<dbReference type="NCBIfam" id="TIGR00065">
    <property type="entry name" value="ftsZ"/>
    <property type="match status" value="1"/>
</dbReference>
<comment type="subcellular location">
    <subcellularLocation>
        <location evidence="4">Cytoplasm</location>
    </subcellularLocation>
    <text evidence="4">Assembles at midcell at the inner surface of the cytoplasmic membrane.</text>
</comment>
<organism evidence="9 10">
    <name type="scientific">Candidatus Woesebacteria bacterium GW2011_GWB1_43_14</name>
    <dbReference type="NCBI Taxonomy" id="1618578"/>
    <lineage>
        <taxon>Bacteria</taxon>
        <taxon>Candidatus Woeseibacteriota</taxon>
    </lineage>
</organism>
<dbReference type="Gene3D" id="3.40.50.1440">
    <property type="entry name" value="Tubulin/FtsZ, GTPase domain"/>
    <property type="match status" value="1"/>
</dbReference>
<feature type="region of interest" description="Disordered" evidence="6">
    <location>
        <begin position="366"/>
        <end position="388"/>
    </location>
</feature>
<name>A0A0G1FQ44_9BACT</name>
<dbReference type="SMART" id="SM00864">
    <property type="entry name" value="Tubulin"/>
    <property type="match status" value="1"/>
</dbReference>
<dbReference type="Proteomes" id="UP000034090">
    <property type="component" value="Unassembled WGS sequence"/>
</dbReference>
<dbReference type="InterPro" id="IPR045061">
    <property type="entry name" value="FtsZ/CetZ"/>
</dbReference>
<dbReference type="GO" id="GO:0051258">
    <property type="term" value="P:protein polymerization"/>
    <property type="evidence" value="ECO:0007669"/>
    <property type="project" value="UniProtKB-UniRule"/>
</dbReference>
<dbReference type="PANTHER" id="PTHR30314:SF3">
    <property type="entry name" value="MITOCHONDRIAL DIVISION PROTEIN FSZA"/>
    <property type="match status" value="1"/>
</dbReference>
<dbReference type="Pfam" id="PF00091">
    <property type="entry name" value="Tubulin"/>
    <property type="match status" value="1"/>
</dbReference>
<evidence type="ECO:0000256" key="6">
    <source>
        <dbReference type="SAM" id="MobiDB-lite"/>
    </source>
</evidence>